<evidence type="ECO:0000313" key="1">
    <source>
        <dbReference type="EMBL" id="GAA0242289.1"/>
    </source>
</evidence>
<evidence type="ECO:0000313" key="2">
    <source>
        <dbReference type="Proteomes" id="UP001500967"/>
    </source>
</evidence>
<dbReference type="Proteomes" id="UP001500967">
    <property type="component" value="Unassembled WGS sequence"/>
</dbReference>
<protein>
    <recommendedName>
        <fullName evidence="3">ClpA/ClpB-like protein</fullName>
    </recommendedName>
</protein>
<keyword evidence="2" id="KW-1185">Reference proteome</keyword>
<name>A0ABP3DTK1_9ACTN</name>
<comment type="caution">
    <text evidence="1">The sequence shown here is derived from an EMBL/GenBank/DDBJ whole genome shotgun (WGS) entry which is preliminary data.</text>
</comment>
<proteinExistence type="predicted"/>
<dbReference type="EMBL" id="BAAAGX010000010">
    <property type="protein sequence ID" value="GAA0242289.1"/>
    <property type="molecule type" value="Genomic_DNA"/>
</dbReference>
<dbReference type="Gene3D" id="1.10.1780.10">
    <property type="entry name" value="Clp, N-terminal domain"/>
    <property type="match status" value="1"/>
</dbReference>
<reference evidence="2" key="1">
    <citation type="journal article" date="2019" name="Int. J. Syst. Evol. Microbiol.">
        <title>The Global Catalogue of Microorganisms (GCM) 10K type strain sequencing project: providing services to taxonomists for standard genome sequencing and annotation.</title>
        <authorList>
            <consortium name="The Broad Institute Genomics Platform"/>
            <consortium name="The Broad Institute Genome Sequencing Center for Infectious Disease"/>
            <person name="Wu L."/>
            <person name="Ma J."/>
        </authorList>
    </citation>
    <scope>NUCLEOTIDE SEQUENCE [LARGE SCALE GENOMIC DNA]</scope>
    <source>
        <strain evidence="2">JCM 10425</strain>
    </source>
</reference>
<sequence length="323" mass="33960">MDAIVLDESPLELPLTLASHAAKDGRISTAHLLKGLTWHGADEPLAAVEMTTLVLEALFRAHEAAGPGPDDSPATPEHTYRLAGRELPLTPAARAALDRTVAAAGARPTPVDLLAHLLEDEASQAVEVLRLGQVDVPALRTAVAAGRTPDFVDRVAEPLRPTRDVLIGRTQYGGGGLLGRLKSGLNKVVKMNLARVPVYWARSEADAQAHRRGSKRARTDDVILAILATHEVAQRYPFLVQDAADKYGGGAVLAEAGVTYASALAAASSADLGTDAHTIDALAPKGPAFPPDTADLLTRLIRTPDTRAARLLDVLGVRNAVGT</sequence>
<organism evidence="1 2">
    <name type="scientific">Cryptosporangium japonicum</name>
    <dbReference type="NCBI Taxonomy" id="80872"/>
    <lineage>
        <taxon>Bacteria</taxon>
        <taxon>Bacillati</taxon>
        <taxon>Actinomycetota</taxon>
        <taxon>Actinomycetes</taxon>
        <taxon>Cryptosporangiales</taxon>
        <taxon>Cryptosporangiaceae</taxon>
        <taxon>Cryptosporangium</taxon>
    </lineage>
</organism>
<gene>
    <name evidence="1" type="ORF">GCM10009539_29630</name>
</gene>
<accession>A0ABP3DTK1</accession>
<evidence type="ECO:0008006" key="3">
    <source>
        <dbReference type="Google" id="ProtNLM"/>
    </source>
</evidence>
<dbReference type="RefSeq" id="WP_344649385.1">
    <property type="nucleotide sequence ID" value="NZ_BAAAGX010000010.1"/>
</dbReference>
<dbReference type="InterPro" id="IPR036628">
    <property type="entry name" value="Clp_N_dom_sf"/>
</dbReference>